<organism evidence="3 4">
    <name type="scientific">Pararcticibacter amylolyticus</name>
    <dbReference type="NCBI Taxonomy" id="2173175"/>
    <lineage>
        <taxon>Bacteria</taxon>
        <taxon>Pseudomonadati</taxon>
        <taxon>Bacteroidota</taxon>
        <taxon>Sphingobacteriia</taxon>
        <taxon>Sphingobacteriales</taxon>
        <taxon>Sphingobacteriaceae</taxon>
        <taxon>Pararcticibacter</taxon>
    </lineage>
</organism>
<dbReference type="GO" id="GO:0016787">
    <property type="term" value="F:hydrolase activity"/>
    <property type="evidence" value="ECO:0007669"/>
    <property type="project" value="UniProtKB-KW"/>
</dbReference>
<dbReference type="PANTHER" id="PTHR48081">
    <property type="entry name" value="AB HYDROLASE SUPERFAMILY PROTEIN C4A8.06C"/>
    <property type="match status" value="1"/>
</dbReference>
<comment type="caution">
    <text evidence="3">The sequence shown here is derived from an EMBL/GenBank/DDBJ whole genome shotgun (WGS) entry which is preliminary data.</text>
</comment>
<dbReference type="InterPro" id="IPR029058">
    <property type="entry name" value="AB_hydrolase_fold"/>
</dbReference>
<keyword evidence="1" id="KW-0378">Hydrolase</keyword>
<sequence length="341" mass="37837">MLLIMKIFPAGKRMKLFCLFLGFYLLAPVVKAQMTAGLTGKPDTSFTNYSAFKSAKKKYPQIRLVEEQPSADVKEERNIVYFRTGGIELRLDAFYPAGGRKAGGIPAVLIIHGGGWRSGNRSQHIPLAQRLAATGVACFTADYRLSTVARYPAAVYDLKEAVRWIRKNSRKYHINPEKIAALGFSAGGELAAFLGVTNADKRFENPDGNKKVPAGVNAVVDIDGTLSFVHPESGEGDDTKSISAATYWFGYKKAEKPELWKDASPLTHAGKPSPPFLFINSSVDRMHAGRDDFRKILQSFNVYSEVQSFPDSPHTFCLFEPWFDPTLNYISSFLDKVFGMK</sequence>
<keyword evidence="4" id="KW-1185">Reference proteome</keyword>
<dbReference type="InterPro" id="IPR049492">
    <property type="entry name" value="BD-FAE-like_dom"/>
</dbReference>
<proteinExistence type="predicted"/>
<dbReference type="SUPFAM" id="SSF53474">
    <property type="entry name" value="alpha/beta-Hydrolases"/>
    <property type="match status" value="1"/>
</dbReference>
<dbReference type="Gene3D" id="3.40.50.1820">
    <property type="entry name" value="alpha/beta hydrolase"/>
    <property type="match status" value="1"/>
</dbReference>
<dbReference type="InterPro" id="IPR050300">
    <property type="entry name" value="GDXG_lipolytic_enzyme"/>
</dbReference>
<dbReference type="EMBL" id="QEAS01000001">
    <property type="protein sequence ID" value="PWG82415.1"/>
    <property type="molecule type" value="Genomic_DNA"/>
</dbReference>
<dbReference type="Proteomes" id="UP000245647">
    <property type="component" value="Unassembled WGS sequence"/>
</dbReference>
<protein>
    <submittedName>
        <fullName evidence="3">Esterase</fullName>
    </submittedName>
</protein>
<dbReference type="Pfam" id="PF20434">
    <property type="entry name" value="BD-FAE"/>
    <property type="match status" value="1"/>
</dbReference>
<reference evidence="3 4" key="1">
    <citation type="submission" date="2018-04" db="EMBL/GenBank/DDBJ databases">
        <title>Pedobacter chongqingensis sp. nov., isolated from a rottenly hemp rope.</title>
        <authorList>
            <person name="Cai Y."/>
        </authorList>
    </citation>
    <scope>NUCLEOTIDE SEQUENCE [LARGE SCALE GENOMIC DNA]</scope>
    <source>
        <strain evidence="3 4">FJ4-8</strain>
    </source>
</reference>
<evidence type="ECO:0000313" key="3">
    <source>
        <dbReference type="EMBL" id="PWG82415.1"/>
    </source>
</evidence>
<evidence type="ECO:0000256" key="1">
    <source>
        <dbReference type="ARBA" id="ARBA00022801"/>
    </source>
</evidence>
<name>A0A2U2PLY5_9SPHI</name>
<accession>A0A2U2PLY5</accession>
<gene>
    <name evidence="3" type="ORF">DDR33_00670</name>
</gene>
<evidence type="ECO:0000313" key="4">
    <source>
        <dbReference type="Proteomes" id="UP000245647"/>
    </source>
</evidence>
<evidence type="ECO:0000259" key="2">
    <source>
        <dbReference type="Pfam" id="PF20434"/>
    </source>
</evidence>
<dbReference type="OrthoDB" id="9777975at2"/>
<dbReference type="AlphaFoldDB" id="A0A2U2PLY5"/>
<feature type="domain" description="BD-FAE-like" evidence="2">
    <location>
        <begin position="91"/>
        <end position="285"/>
    </location>
</feature>